<dbReference type="PROSITE" id="PS51192">
    <property type="entry name" value="HELICASE_ATP_BIND_1"/>
    <property type="match status" value="1"/>
</dbReference>
<evidence type="ECO:0000256" key="1">
    <source>
        <dbReference type="ARBA" id="ARBA00022801"/>
    </source>
</evidence>
<feature type="domain" description="Helicase ATP-binding" evidence="4">
    <location>
        <begin position="679"/>
        <end position="869"/>
    </location>
</feature>
<keyword evidence="1" id="KW-0378">Hydrolase</keyword>
<dbReference type="InterPro" id="IPR007527">
    <property type="entry name" value="Znf_SWIM"/>
</dbReference>
<dbReference type="InterPro" id="IPR038718">
    <property type="entry name" value="SNF2-like_sf"/>
</dbReference>
<name>A0ABM6PPB1_9MICO</name>
<dbReference type="Pfam" id="PF00176">
    <property type="entry name" value="SNF2-rel_dom"/>
    <property type="match status" value="1"/>
</dbReference>
<dbReference type="InterPro" id="IPR000330">
    <property type="entry name" value="SNF2_N"/>
</dbReference>
<evidence type="ECO:0000259" key="3">
    <source>
        <dbReference type="PROSITE" id="PS50966"/>
    </source>
</evidence>
<feature type="domain" description="SWIM-type" evidence="3">
    <location>
        <begin position="83"/>
        <end position="132"/>
    </location>
</feature>
<sequence length="1155" mass="128107">MVRRRLFLACTLEVMASSAHTPQPPFPCVPKALIEPVFGRVVVERAADYANDDHVRLPNWVTTSTGSKGELIGVVHGRGAESYRVRVSLHHVDDDESETEGALPLWIPVQSTCSCPVVMNCKHGAALALWSGQQAEEWAEAREAEPEEKAASWLETLAPLLRASEEETEDTTPLALGFELKAEQLTKTRFSWGYEPFTMAHLEAGKSVYLSIRPLRRGKRNNWIKSGLSWRTFEYRMNGRGFDPAHADALTRIFALSEADRSHTAAVEQLWINQFRSPILWEALARAREAGVAFVGLENVGEVRLGEGADVGLDLTGADDLTVRALAHIDGEPRPEARMLGSNGVIDIRQGARGSFDIEFAATSAPVPLPVQRLLDAGTRIEVPQKDREAFFDSALPRLSRVTCVASGDGSVTMPAPKAPVLCVDVAYSGANTVELAWSWFYPSTRSRFGVYQQGGAGRDSEYEDELLAELRELWPTVGGARPDDRAPDGTEKLSDVDTAHFTTRVLPELEAMDGIDVTVSGTRHTYRELDGAPSVRVRQTENPSKNDWFDLGFEVTLEGKTIPFPSLFVALAKGQSKLLLEDRTYFSLEHPAFDALRALIAEGEALAEWNPERQQISKYQVGFWEDLADAADATEAADGWEETVGKLKKLEAIPHTPIPAGLHAKLRSYQREGFEFLALLYSLGLGGILADDMGLGKTLQALTLIQHARETASAGEGNGSVMVHAGETSAQASLGPTPAGTHRPFLVLAPSSVIGVWQAEAERFTPNLKVALVDRTRRARKTELRCEIEDADIVVTSYTIARIDSEDFAREQFAGLILDEAQFVKNRASRIHQTVKRIKAPFRLAITGTPMENSLGDLWAIMSIVAPGVLGPHVQFRTHFTQPIESGEHPEKMPVLRRRLRPFMLRRTKELVAKDLPQKQEQVVKVELEGAHRRIYDSVLQRERKKVLGLIDDMDKNRFIVFRSLTLLRMLALDPALVDDGGDKNAPSTKLAVLFERLDEVVAEGHRVLVFSQFTSFLARVAEQLRERQIAYQYLDGSTRDRADVIRDFREGNDPVFLISLKAGGFGLTLTEADYVFLLDPWWNPAAENQAIDRTHRIGQTERVMVYRLVAADTIEDKVLALQEKKRALFDSLTDGGEAFSAQITADDVKELFS</sequence>
<evidence type="ECO:0000313" key="6">
    <source>
        <dbReference type="EMBL" id="ATH97456.1"/>
    </source>
</evidence>
<dbReference type="SMART" id="SM00490">
    <property type="entry name" value="HELICc"/>
    <property type="match status" value="1"/>
</dbReference>
<dbReference type="InterPro" id="IPR001650">
    <property type="entry name" value="Helicase_C-like"/>
</dbReference>
<protein>
    <submittedName>
        <fullName evidence="6">DNA helicase</fullName>
    </submittedName>
</protein>
<dbReference type="InterPro" id="IPR014001">
    <property type="entry name" value="Helicase_ATP-bd"/>
</dbReference>
<keyword evidence="6" id="KW-0547">Nucleotide-binding</keyword>
<keyword evidence="6" id="KW-0067">ATP-binding</keyword>
<dbReference type="SMART" id="SM00487">
    <property type="entry name" value="DEXDc"/>
    <property type="match status" value="1"/>
</dbReference>
<feature type="domain" description="Helicase C-terminal" evidence="5">
    <location>
        <begin position="995"/>
        <end position="1155"/>
    </location>
</feature>
<keyword evidence="2" id="KW-0863">Zinc-finger</keyword>
<gene>
    <name evidence="6" type="ORF">COP05_10560</name>
</gene>
<dbReference type="CDD" id="cd18793">
    <property type="entry name" value="SF2_C_SNF"/>
    <property type="match status" value="1"/>
</dbReference>
<dbReference type="PROSITE" id="PS51194">
    <property type="entry name" value="HELICASE_CTER"/>
    <property type="match status" value="1"/>
</dbReference>
<dbReference type="EMBL" id="CP023482">
    <property type="protein sequence ID" value="ATH97456.1"/>
    <property type="molecule type" value="Genomic_DNA"/>
</dbReference>
<reference evidence="6 7" key="1">
    <citation type="journal article" date="2016" name="Int. J. Syst. Evol. Microbiol.">
        <title>Dermabacter jinjuensis sp. nov., a novel species of the genus Dermabacter isolated from a clinical specimen.</title>
        <authorList>
            <person name="Park Y.K."/>
            <person name="Lee K.M."/>
            <person name="Lee W.K."/>
            <person name="Cho M.J."/>
            <person name="Lee H.S."/>
            <person name="Cho Y.G."/>
            <person name="Lee Y.C."/>
            <person name="Lee W.K."/>
            <person name="Seong W.K."/>
            <person name="Hwang K.J."/>
        </authorList>
    </citation>
    <scope>NUCLEOTIDE SEQUENCE [LARGE SCALE GENOMIC DNA]</scope>
    <source>
        <strain evidence="6 7">32T</strain>
    </source>
</reference>
<dbReference type="Proteomes" id="UP000815698">
    <property type="component" value="Chromosome"/>
</dbReference>
<evidence type="ECO:0000259" key="5">
    <source>
        <dbReference type="PROSITE" id="PS51194"/>
    </source>
</evidence>
<dbReference type="Gene3D" id="3.40.50.300">
    <property type="entry name" value="P-loop containing nucleotide triphosphate hydrolases"/>
    <property type="match status" value="1"/>
</dbReference>
<accession>A0ABM6PPB1</accession>
<dbReference type="GO" id="GO:0004386">
    <property type="term" value="F:helicase activity"/>
    <property type="evidence" value="ECO:0007669"/>
    <property type="project" value="UniProtKB-KW"/>
</dbReference>
<keyword evidence="7" id="KW-1185">Reference proteome</keyword>
<keyword evidence="6" id="KW-0347">Helicase</keyword>
<keyword evidence="2" id="KW-0862">Zinc</keyword>
<dbReference type="SUPFAM" id="SSF52540">
    <property type="entry name" value="P-loop containing nucleoside triphosphate hydrolases"/>
    <property type="match status" value="2"/>
</dbReference>
<dbReference type="Gene3D" id="3.40.50.10810">
    <property type="entry name" value="Tandem AAA-ATPase domain"/>
    <property type="match status" value="1"/>
</dbReference>
<evidence type="ECO:0000259" key="4">
    <source>
        <dbReference type="PROSITE" id="PS51192"/>
    </source>
</evidence>
<dbReference type="PANTHER" id="PTHR10799">
    <property type="entry name" value="SNF2/RAD54 HELICASE FAMILY"/>
    <property type="match status" value="1"/>
</dbReference>
<organism evidence="6 7">
    <name type="scientific">Dermabacter jinjuensis</name>
    <dbReference type="NCBI Taxonomy" id="1667168"/>
    <lineage>
        <taxon>Bacteria</taxon>
        <taxon>Bacillati</taxon>
        <taxon>Actinomycetota</taxon>
        <taxon>Actinomycetes</taxon>
        <taxon>Micrococcales</taxon>
        <taxon>Dermabacteraceae</taxon>
        <taxon>Dermabacter</taxon>
    </lineage>
</organism>
<keyword evidence="2" id="KW-0479">Metal-binding</keyword>
<dbReference type="InterPro" id="IPR027417">
    <property type="entry name" value="P-loop_NTPase"/>
</dbReference>
<evidence type="ECO:0000313" key="7">
    <source>
        <dbReference type="Proteomes" id="UP000815698"/>
    </source>
</evidence>
<dbReference type="Pfam" id="PF00271">
    <property type="entry name" value="Helicase_C"/>
    <property type="match status" value="1"/>
</dbReference>
<dbReference type="InterPro" id="IPR049730">
    <property type="entry name" value="SNF2/RAD54-like_C"/>
</dbReference>
<evidence type="ECO:0000256" key="2">
    <source>
        <dbReference type="PROSITE-ProRule" id="PRU00325"/>
    </source>
</evidence>
<dbReference type="PROSITE" id="PS50966">
    <property type="entry name" value="ZF_SWIM"/>
    <property type="match status" value="1"/>
</dbReference>
<proteinExistence type="predicted"/>